<sequence length="129" mass="13632">MRIVIKSLTSVFLIILLAGFITACGSSGGDGETHCDVVANAGGPAYLKVINHLETGLSWVIQEYAFGADMKPGECTIFGVSAGTHTVELTQCYISDNSACSSNFGTTKTRNFSVADGETYTIDVTEGFF</sequence>
<dbReference type="AlphaFoldDB" id="A0A3B1DEB5"/>
<dbReference type="PROSITE" id="PS51257">
    <property type="entry name" value="PROKAR_LIPOPROTEIN"/>
    <property type="match status" value="1"/>
</dbReference>
<organism evidence="1">
    <name type="scientific">hydrothermal vent metagenome</name>
    <dbReference type="NCBI Taxonomy" id="652676"/>
    <lineage>
        <taxon>unclassified sequences</taxon>
        <taxon>metagenomes</taxon>
        <taxon>ecological metagenomes</taxon>
    </lineage>
</organism>
<name>A0A3B1DEB5_9ZZZZ</name>
<evidence type="ECO:0000313" key="1">
    <source>
        <dbReference type="EMBL" id="VAX33230.1"/>
    </source>
</evidence>
<protein>
    <submittedName>
        <fullName evidence="1">Uncharacterized protein</fullName>
    </submittedName>
</protein>
<accession>A0A3B1DEB5</accession>
<proteinExistence type="predicted"/>
<gene>
    <name evidence="1" type="ORF">MNBD_NITROSPIRAE03-529</name>
</gene>
<reference evidence="1" key="1">
    <citation type="submission" date="2018-06" db="EMBL/GenBank/DDBJ databases">
        <authorList>
            <person name="Zhirakovskaya E."/>
        </authorList>
    </citation>
    <scope>NUCLEOTIDE SEQUENCE</scope>
</reference>
<dbReference type="EMBL" id="UOGI01000169">
    <property type="protein sequence ID" value="VAX33230.1"/>
    <property type="molecule type" value="Genomic_DNA"/>
</dbReference>